<organism evidence="5 6">
    <name type="scientific">Alcaligenes xylosoxydans xylosoxydans</name>
    <name type="common">Achromobacter xylosoxidans</name>
    <dbReference type="NCBI Taxonomy" id="85698"/>
    <lineage>
        <taxon>Bacteria</taxon>
        <taxon>Pseudomonadati</taxon>
        <taxon>Pseudomonadota</taxon>
        <taxon>Betaproteobacteria</taxon>
        <taxon>Burkholderiales</taxon>
        <taxon>Alcaligenaceae</taxon>
        <taxon>Achromobacter</taxon>
    </lineage>
</organism>
<dbReference type="RefSeq" id="WP_061073789.1">
    <property type="nucleotide sequence ID" value="NZ_CP014060.2"/>
</dbReference>
<dbReference type="InterPro" id="IPR001387">
    <property type="entry name" value="Cro/C1-type_HTH"/>
</dbReference>
<evidence type="ECO:0000256" key="2">
    <source>
        <dbReference type="ARBA" id="ARBA00023125"/>
    </source>
</evidence>
<dbReference type="Proteomes" id="UP000060602">
    <property type="component" value="Chromosome"/>
</dbReference>
<dbReference type="InterPro" id="IPR010982">
    <property type="entry name" value="Lambda_DNA-bd_dom_sf"/>
</dbReference>
<dbReference type="AlphaFoldDB" id="A0A0X8P3V4"/>
<dbReference type="Gene3D" id="1.10.260.40">
    <property type="entry name" value="lambda repressor-like DNA-binding domains"/>
    <property type="match status" value="1"/>
</dbReference>
<accession>A0A0X8P3V4</accession>
<dbReference type="PANTHER" id="PTHR46797:SF23">
    <property type="entry name" value="HTH-TYPE TRANSCRIPTIONAL REGULATOR SUTR"/>
    <property type="match status" value="1"/>
</dbReference>
<dbReference type="PROSITE" id="PS50943">
    <property type="entry name" value="HTH_CROC1"/>
    <property type="match status" value="1"/>
</dbReference>
<evidence type="ECO:0000313" key="5">
    <source>
        <dbReference type="EMBL" id="AMG39385.1"/>
    </source>
</evidence>
<proteinExistence type="predicted"/>
<dbReference type="GO" id="GO:0005829">
    <property type="term" value="C:cytosol"/>
    <property type="evidence" value="ECO:0007669"/>
    <property type="project" value="TreeGrafter"/>
</dbReference>
<evidence type="ECO:0000256" key="3">
    <source>
        <dbReference type="ARBA" id="ARBA00023163"/>
    </source>
</evidence>
<keyword evidence="3" id="KW-0804">Transcription</keyword>
<dbReference type="Pfam" id="PF01381">
    <property type="entry name" value="HTH_3"/>
    <property type="match status" value="1"/>
</dbReference>
<dbReference type="InterPro" id="IPR013096">
    <property type="entry name" value="Cupin_2"/>
</dbReference>
<sequence length="189" mass="20435">MSNILHITNSDSDVLTHVGANLKRHRKLAGLSQAALAEASGISRRMIAGLEAGGANISLSSLDKLAQALGVGFVDLVSDPARERRRIEARAWRGKRPGSQAVLLGAAPASCEAQLWIWTLGPGETYVAEPDPEGWHEMVYVIEGTLRLDLSGQVQQVQANDFAIYSSAQPYAYGNDADTPLRFVRNVLR</sequence>
<dbReference type="InterPro" id="IPR011051">
    <property type="entry name" value="RmlC_Cupin_sf"/>
</dbReference>
<dbReference type="CDD" id="cd00093">
    <property type="entry name" value="HTH_XRE"/>
    <property type="match status" value="1"/>
</dbReference>
<evidence type="ECO:0000313" key="6">
    <source>
        <dbReference type="Proteomes" id="UP000060602"/>
    </source>
</evidence>
<dbReference type="CDD" id="cd02209">
    <property type="entry name" value="cupin_XRE_C"/>
    <property type="match status" value="1"/>
</dbReference>
<reference evidence="6" key="1">
    <citation type="submission" date="2015-12" db="EMBL/GenBank/DDBJ databases">
        <title>FDA dAtabase for Regulatory Grade micrObial Sequences (FDA-ARGOS): Supporting development and validation of Infectious Disease Dx tests.</title>
        <authorList>
            <person name="Case J."/>
            <person name="Tallon L."/>
            <person name="Sadzewicz L."/>
            <person name="Sengamalay N."/>
            <person name="Ott S."/>
            <person name="Godinez A."/>
            <person name="Nagaraj S."/>
            <person name="Nadendla S."/>
            <person name="Sichtig H."/>
        </authorList>
    </citation>
    <scope>NUCLEOTIDE SEQUENCE [LARGE SCALE GENOMIC DNA]</scope>
    <source>
        <strain evidence="6">FDAARGOS_147</strain>
    </source>
</reference>
<dbReference type="InterPro" id="IPR050807">
    <property type="entry name" value="TransReg_Diox_bact_type"/>
</dbReference>
<dbReference type="InterPro" id="IPR014710">
    <property type="entry name" value="RmlC-like_jellyroll"/>
</dbReference>
<dbReference type="PANTHER" id="PTHR46797">
    <property type="entry name" value="HTH-TYPE TRANSCRIPTIONAL REGULATOR"/>
    <property type="match status" value="1"/>
</dbReference>
<dbReference type="GO" id="GO:0003677">
    <property type="term" value="F:DNA binding"/>
    <property type="evidence" value="ECO:0007669"/>
    <property type="project" value="UniProtKB-KW"/>
</dbReference>
<gene>
    <name evidence="5" type="ORF">AL504_27250</name>
</gene>
<dbReference type="SMART" id="SM00530">
    <property type="entry name" value="HTH_XRE"/>
    <property type="match status" value="1"/>
</dbReference>
<dbReference type="EMBL" id="CP014060">
    <property type="protein sequence ID" value="AMG39385.1"/>
    <property type="molecule type" value="Genomic_DNA"/>
</dbReference>
<dbReference type="GO" id="GO:0003700">
    <property type="term" value="F:DNA-binding transcription factor activity"/>
    <property type="evidence" value="ECO:0007669"/>
    <property type="project" value="TreeGrafter"/>
</dbReference>
<dbReference type="SUPFAM" id="SSF51182">
    <property type="entry name" value="RmlC-like cupins"/>
    <property type="match status" value="1"/>
</dbReference>
<evidence type="ECO:0000259" key="4">
    <source>
        <dbReference type="PROSITE" id="PS50943"/>
    </source>
</evidence>
<dbReference type="Pfam" id="PF07883">
    <property type="entry name" value="Cupin_2"/>
    <property type="match status" value="1"/>
</dbReference>
<evidence type="ECO:0000256" key="1">
    <source>
        <dbReference type="ARBA" id="ARBA00023015"/>
    </source>
</evidence>
<feature type="domain" description="HTH cro/C1-type" evidence="4">
    <location>
        <begin position="22"/>
        <end position="76"/>
    </location>
</feature>
<protein>
    <submittedName>
        <fullName evidence="5">XRE family transcriptional regulator</fullName>
    </submittedName>
</protein>
<name>A0A0X8P3V4_ALCXX</name>
<keyword evidence="1" id="KW-0805">Transcription regulation</keyword>
<dbReference type="Gene3D" id="2.60.120.10">
    <property type="entry name" value="Jelly Rolls"/>
    <property type="match status" value="1"/>
</dbReference>
<keyword evidence="2" id="KW-0238">DNA-binding</keyword>
<dbReference type="SUPFAM" id="SSF47413">
    <property type="entry name" value="lambda repressor-like DNA-binding domains"/>
    <property type="match status" value="1"/>
</dbReference>